<dbReference type="AlphaFoldDB" id="A0A0E0EIS2"/>
<evidence type="ECO:0000313" key="2">
    <source>
        <dbReference type="EnsemblPlants" id="OMERI08G05070.1"/>
    </source>
</evidence>
<evidence type="ECO:0000313" key="3">
    <source>
        <dbReference type="Proteomes" id="UP000008021"/>
    </source>
</evidence>
<feature type="region of interest" description="Disordered" evidence="1">
    <location>
        <begin position="94"/>
        <end position="116"/>
    </location>
</feature>
<accession>A0A0E0EIS2</accession>
<reference evidence="2" key="2">
    <citation type="submission" date="2018-05" db="EMBL/GenBank/DDBJ databases">
        <title>OmerRS3 (Oryza meridionalis Reference Sequence Version 3).</title>
        <authorList>
            <person name="Zhang J."/>
            <person name="Kudrna D."/>
            <person name="Lee S."/>
            <person name="Talag J."/>
            <person name="Welchert J."/>
            <person name="Wing R.A."/>
        </authorList>
    </citation>
    <scope>NUCLEOTIDE SEQUENCE [LARGE SCALE GENOMIC DNA]</scope>
    <source>
        <strain evidence="2">cv. OR44</strain>
    </source>
</reference>
<feature type="compositionally biased region" description="Basic residues" evidence="1">
    <location>
        <begin position="107"/>
        <end position="116"/>
    </location>
</feature>
<feature type="compositionally biased region" description="Low complexity" evidence="1">
    <location>
        <begin position="96"/>
        <end position="106"/>
    </location>
</feature>
<evidence type="ECO:0000256" key="1">
    <source>
        <dbReference type="SAM" id="MobiDB-lite"/>
    </source>
</evidence>
<reference evidence="2" key="1">
    <citation type="submission" date="2015-04" db="UniProtKB">
        <authorList>
            <consortium name="EnsemblPlants"/>
        </authorList>
    </citation>
    <scope>IDENTIFICATION</scope>
</reference>
<proteinExistence type="predicted"/>
<dbReference type="HOGENOM" id="CLU_2100825_0_0_1"/>
<protein>
    <submittedName>
        <fullName evidence="2">Uncharacterized protein</fullName>
    </submittedName>
</protein>
<name>A0A0E0EIS2_9ORYZ</name>
<dbReference type="EnsemblPlants" id="OMERI08G05070.1">
    <property type="protein sequence ID" value="OMERI08G05070.1"/>
    <property type="gene ID" value="OMERI08G05070"/>
</dbReference>
<dbReference type="Proteomes" id="UP000008021">
    <property type="component" value="Chromosome 8"/>
</dbReference>
<organism evidence="2">
    <name type="scientific">Oryza meridionalis</name>
    <dbReference type="NCBI Taxonomy" id="40149"/>
    <lineage>
        <taxon>Eukaryota</taxon>
        <taxon>Viridiplantae</taxon>
        <taxon>Streptophyta</taxon>
        <taxon>Embryophyta</taxon>
        <taxon>Tracheophyta</taxon>
        <taxon>Spermatophyta</taxon>
        <taxon>Magnoliopsida</taxon>
        <taxon>Liliopsida</taxon>
        <taxon>Poales</taxon>
        <taxon>Poaceae</taxon>
        <taxon>BOP clade</taxon>
        <taxon>Oryzoideae</taxon>
        <taxon>Oryzeae</taxon>
        <taxon>Oryzinae</taxon>
        <taxon>Oryza</taxon>
    </lineage>
</organism>
<sequence length="116" mass="13289">MYLSVDMSLLQPSATLSEIQACRPHQRGSGAGHRDERHGAICLSRVIPGGLAAAAQQAVEANMRHRPMPTGRRLTRPRHLRTWWAALRRCSRRTRWPPGRTPTRWQPPRRRTIRAD</sequence>
<dbReference type="Gramene" id="OMERI08G05070.1">
    <property type="protein sequence ID" value="OMERI08G05070.1"/>
    <property type="gene ID" value="OMERI08G05070"/>
</dbReference>
<keyword evidence="3" id="KW-1185">Reference proteome</keyword>